<accession>A0ABM9CMC4</accession>
<dbReference type="Gene3D" id="3.50.30.50">
    <property type="entry name" value="Putative cyclase"/>
    <property type="match status" value="1"/>
</dbReference>
<evidence type="ECO:0000313" key="1">
    <source>
        <dbReference type="EMBL" id="CAH1216933.1"/>
    </source>
</evidence>
<dbReference type="PANTHER" id="PTHR31118">
    <property type="entry name" value="CYCLASE-LIKE PROTEIN 2"/>
    <property type="match status" value="1"/>
</dbReference>
<dbReference type="SUPFAM" id="SSF102198">
    <property type="entry name" value="Putative cyclase"/>
    <property type="match status" value="1"/>
</dbReference>
<keyword evidence="2" id="KW-1185">Reference proteome</keyword>
<dbReference type="RefSeq" id="WP_236344576.1">
    <property type="nucleotide sequence ID" value="NZ_CAKMMF010000027.1"/>
</dbReference>
<dbReference type="Proteomes" id="UP000838686">
    <property type="component" value="Unassembled WGS sequence"/>
</dbReference>
<keyword evidence="1" id="KW-0378">Hydrolase</keyword>
<gene>
    <name evidence="1" type="primary">kynB_1</name>
    <name evidence="1" type="ORF">PAECIP111893_04208</name>
</gene>
<organism evidence="1 2">
    <name type="scientific">Paenibacillus plantiphilus</name>
    <dbReference type="NCBI Taxonomy" id="2905650"/>
    <lineage>
        <taxon>Bacteria</taxon>
        <taxon>Bacillati</taxon>
        <taxon>Bacillota</taxon>
        <taxon>Bacilli</taxon>
        <taxon>Bacillales</taxon>
        <taxon>Paenibacillaceae</taxon>
        <taxon>Paenibacillus</taxon>
    </lineage>
</organism>
<proteinExistence type="predicted"/>
<dbReference type="EMBL" id="CAKMMF010000027">
    <property type="protein sequence ID" value="CAH1216933.1"/>
    <property type="molecule type" value="Genomic_DNA"/>
</dbReference>
<name>A0ABM9CMC4_9BACL</name>
<evidence type="ECO:0000313" key="2">
    <source>
        <dbReference type="Proteomes" id="UP000838686"/>
    </source>
</evidence>
<dbReference type="InterPro" id="IPR007325">
    <property type="entry name" value="KFase/CYL"/>
</dbReference>
<dbReference type="PANTHER" id="PTHR31118:SF12">
    <property type="entry name" value="CYCLASE-LIKE PROTEIN 2"/>
    <property type="match status" value="1"/>
</dbReference>
<protein>
    <submittedName>
        <fullName evidence="1">Kynurenine formamidase</fullName>
        <ecNumber evidence="1">3.5.1.9</ecNumber>
    </submittedName>
</protein>
<dbReference type="InterPro" id="IPR037175">
    <property type="entry name" value="KFase_sf"/>
</dbReference>
<reference evidence="1" key="1">
    <citation type="submission" date="2022-01" db="EMBL/GenBank/DDBJ databases">
        <authorList>
            <person name="Criscuolo A."/>
        </authorList>
    </citation>
    <scope>NUCLEOTIDE SEQUENCE</scope>
    <source>
        <strain evidence="1">CIP111893</strain>
    </source>
</reference>
<dbReference type="EC" id="3.5.1.9" evidence="1"/>
<sequence length="205" mass="23323">MLIDLTHIIHAGMPVYPGDEETVLLQSNSIDTDGYTNHLMTINMHAGTHIDGPMHLVDSSSLYMSEFPLDTFIGDGCLLDVSNEAVIHYKEEYEHLIAPRQIVILYTGHSQYYGQPRYFTDYPVLTAEFTDLLIRKQVKMIGLDTPSPDKYPFDVHKRLFQHNILIAENLTNVEQLRNVESFEIIALPLHVKADSSVARIIARVK</sequence>
<comment type="caution">
    <text evidence="1">The sequence shown here is derived from an EMBL/GenBank/DDBJ whole genome shotgun (WGS) entry which is preliminary data.</text>
</comment>
<dbReference type="Pfam" id="PF04199">
    <property type="entry name" value="Cyclase"/>
    <property type="match status" value="1"/>
</dbReference>
<dbReference type="GO" id="GO:0004061">
    <property type="term" value="F:arylformamidase activity"/>
    <property type="evidence" value="ECO:0007669"/>
    <property type="project" value="UniProtKB-EC"/>
</dbReference>